<organism evidence="5">
    <name type="scientific">Tanacetum cinerariifolium</name>
    <name type="common">Dalmatian daisy</name>
    <name type="synonym">Chrysanthemum cinerariifolium</name>
    <dbReference type="NCBI Taxonomy" id="118510"/>
    <lineage>
        <taxon>Eukaryota</taxon>
        <taxon>Viridiplantae</taxon>
        <taxon>Streptophyta</taxon>
        <taxon>Embryophyta</taxon>
        <taxon>Tracheophyta</taxon>
        <taxon>Spermatophyta</taxon>
        <taxon>Magnoliopsida</taxon>
        <taxon>eudicotyledons</taxon>
        <taxon>Gunneridae</taxon>
        <taxon>Pentapetalae</taxon>
        <taxon>asterids</taxon>
        <taxon>campanulids</taxon>
        <taxon>Asterales</taxon>
        <taxon>Asteraceae</taxon>
        <taxon>Asteroideae</taxon>
        <taxon>Anthemideae</taxon>
        <taxon>Anthemidinae</taxon>
        <taxon>Tanacetum</taxon>
    </lineage>
</organism>
<keyword evidence="1" id="KW-0479">Metal-binding</keyword>
<dbReference type="GO" id="GO:0008270">
    <property type="term" value="F:zinc ion binding"/>
    <property type="evidence" value="ECO:0007669"/>
    <property type="project" value="UniProtKB-KW"/>
</dbReference>
<dbReference type="InterPro" id="IPR001584">
    <property type="entry name" value="Integrase_cat-core"/>
</dbReference>
<name>A0A6L2IZW9_TANCI</name>
<feature type="compositionally biased region" description="Basic and acidic residues" evidence="2">
    <location>
        <begin position="235"/>
        <end position="244"/>
    </location>
</feature>
<dbReference type="EMBL" id="BKCJ010000143">
    <property type="protein sequence ID" value="GEU30269.1"/>
    <property type="molecule type" value="Genomic_DNA"/>
</dbReference>
<evidence type="ECO:0000259" key="3">
    <source>
        <dbReference type="PROSITE" id="PS50158"/>
    </source>
</evidence>
<proteinExistence type="predicted"/>
<dbReference type="Gene3D" id="4.10.60.10">
    <property type="entry name" value="Zinc finger, CCHC-type"/>
    <property type="match status" value="1"/>
</dbReference>
<feature type="region of interest" description="Disordered" evidence="2">
    <location>
        <begin position="231"/>
        <end position="262"/>
    </location>
</feature>
<keyword evidence="1" id="KW-0863">Zinc-finger</keyword>
<evidence type="ECO:0000256" key="1">
    <source>
        <dbReference type="PROSITE-ProRule" id="PRU00047"/>
    </source>
</evidence>
<evidence type="ECO:0000313" key="5">
    <source>
        <dbReference type="EMBL" id="GEU30269.1"/>
    </source>
</evidence>
<dbReference type="AlphaFoldDB" id="A0A6L2IZW9"/>
<dbReference type="PROSITE" id="PS50158">
    <property type="entry name" value="ZF_CCHC"/>
    <property type="match status" value="1"/>
</dbReference>
<comment type="caution">
    <text evidence="5">The sequence shown here is derived from an EMBL/GenBank/DDBJ whole genome shotgun (WGS) entry which is preliminary data.</text>
</comment>
<dbReference type="Gene3D" id="3.30.420.10">
    <property type="entry name" value="Ribonuclease H-like superfamily/Ribonuclease H"/>
    <property type="match status" value="1"/>
</dbReference>
<feature type="region of interest" description="Disordered" evidence="2">
    <location>
        <begin position="293"/>
        <end position="316"/>
    </location>
</feature>
<accession>A0A6L2IZW9</accession>
<dbReference type="InterPro" id="IPR036875">
    <property type="entry name" value="Znf_CCHC_sf"/>
</dbReference>
<dbReference type="PANTHER" id="PTHR42648:SF32">
    <property type="entry name" value="RIBONUCLEASE H-LIKE DOMAIN, GAG-PRE-INTEGRASE DOMAIN PROTEIN-RELATED"/>
    <property type="match status" value="1"/>
</dbReference>
<sequence length="709" mass="81214">MRMEQYLTFTDHALWEVIVNDLEQTDTDNLEEIDLKWQVAMLTMRVKRFIKKIGRMLDLNGKQTVGCNRTKVECYNCHRKGHFTRECRAPRNQGNRNRDTLTKNAPVDTYTTNALVVQDGIGYQIGLESLEARIVVHEKNEAVYEEDIAFLKYDVQSEVLNNVVDSYESDGDDNQVNNRFKKGEGYHAVPPPCTRNYMPPRADLSFAGLDNYVFKSKVRETITSVPKIETNASKTSKDSMEKSKTIRSSAPLIEEHESDSEDKNVFKPKEVMKTVKPSLEKIDIINARNTDVENENKVEKPKKFSQNPRGNKRNWNGLMTHKLGDRFEFKKKACFVCGSVNHLIKDCDFYENKIVLNNKRKITGPKEIRPVWDNTARVNHENKLSHPHPKRNFVPAAVLTKSGQVPVNAAKQSSHKAATLVSAARRVNTVASRQNVNNTLPTTYSYFKAHSPVNNVTTVGSKEVVSAVEGNRNKAVKSSACWIWRPKRNLIDHISKDSGSYTLKRFNYVDPQGRLKSIIKKLMVDLLHLEEMLKEVKLLEKVKSRKLDFEEVHFVKELKFNLFSASQMCDKKNSVLFTDTECVVLSSGFKLLDESKVLLKVPKNNNIYNFDLKNVVLVEGIENQMDHKVKTIKCDNRTKFKNRIMNEFCEMNGIRTKFSVARTPQQNGVIERKNRTLIEAAKTMLADSKLPTTFWAKVGNTSCYVQNRC</sequence>
<dbReference type="SMART" id="SM00343">
    <property type="entry name" value="ZnF_C2HC"/>
    <property type="match status" value="2"/>
</dbReference>
<dbReference type="InterPro" id="IPR036397">
    <property type="entry name" value="RNaseH_sf"/>
</dbReference>
<evidence type="ECO:0000259" key="4">
    <source>
        <dbReference type="PROSITE" id="PS50994"/>
    </source>
</evidence>
<reference evidence="5" key="1">
    <citation type="journal article" date="2019" name="Sci. Rep.">
        <title>Draft genome of Tanacetum cinerariifolium, the natural source of mosquito coil.</title>
        <authorList>
            <person name="Yamashiro T."/>
            <person name="Shiraishi A."/>
            <person name="Satake H."/>
            <person name="Nakayama K."/>
        </authorList>
    </citation>
    <scope>NUCLEOTIDE SEQUENCE</scope>
</reference>
<feature type="compositionally biased region" description="Basic and acidic residues" evidence="2">
    <location>
        <begin position="293"/>
        <end position="302"/>
    </location>
</feature>
<feature type="domain" description="Integrase catalytic" evidence="4">
    <location>
        <begin position="630"/>
        <end position="709"/>
    </location>
</feature>
<dbReference type="InterPro" id="IPR001878">
    <property type="entry name" value="Znf_CCHC"/>
</dbReference>
<dbReference type="PROSITE" id="PS50994">
    <property type="entry name" value="INTEGRASE"/>
    <property type="match status" value="1"/>
</dbReference>
<dbReference type="InterPro" id="IPR039537">
    <property type="entry name" value="Retrotran_Ty1/copia-like"/>
</dbReference>
<protein>
    <submittedName>
        <fullName evidence="5">Ribonuclease H-like domain-containing protein</fullName>
    </submittedName>
</protein>
<keyword evidence="1" id="KW-0862">Zinc</keyword>
<gene>
    <name evidence="5" type="ORF">Tci_002247</name>
</gene>
<dbReference type="InterPro" id="IPR012337">
    <property type="entry name" value="RNaseH-like_sf"/>
</dbReference>
<evidence type="ECO:0000256" key="2">
    <source>
        <dbReference type="SAM" id="MobiDB-lite"/>
    </source>
</evidence>
<dbReference type="GO" id="GO:0003676">
    <property type="term" value="F:nucleic acid binding"/>
    <property type="evidence" value="ECO:0007669"/>
    <property type="project" value="InterPro"/>
</dbReference>
<dbReference type="GO" id="GO:0015074">
    <property type="term" value="P:DNA integration"/>
    <property type="evidence" value="ECO:0007669"/>
    <property type="project" value="InterPro"/>
</dbReference>
<dbReference type="SUPFAM" id="SSF53098">
    <property type="entry name" value="Ribonuclease H-like"/>
    <property type="match status" value="1"/>
</dbReference>
<feature type="domain" description="CCHC-type" evidence="3">
    <location>
        <begin position="74"/>
        <end position="88"/>
    </location>
</feature>
<dbReference type="SUPFAM" id="SSF57756">
    <property type="entry name" value="Retrovirus zinc finger-like domains"/>
    <property type="match status" value="1"/>
</dbReference>
<dbReference type="PANTHER" id="PTHR42648">
    <property type="entry name" value="TRANSPOSASE, PUTATIVE-RELATED"/>
    <property type="match status" value="1"/>
</dbReference>
<dbReference type="Pfam" id="PF00098">
    <property type="entry name" value="zf-CCHC"/>
    <property type="match status" value="1"/>
</dbReference>